<dbReference type="Proteomes" id="UP001239111">
    <property type="component" value="Chromosome 3"/>
</dbReference>
<dbReference type="EMBL" id="CM056743">
    <property type="protein sequence ID" value="KAJ8674258.1"/>
    <property type="molecule type" value="Genomic_DNA"/>
</dbReference>
<comment type="caution">
    <text evidence="1">The sequence shown here is derived from an EMBL/GenBank/DDBJ whole genome shotgun (WGS) entry which is preliminary data.</text>
</comment>
<reference evidence="1" key="1">
    <citation type="submission" date="2023-04" db="EMBL/GenBank/DDBJ databases">
        <title>A chromosome-level genome assembly of the parasitoid wasp Eretmocerus hayati.</title>
        <authorList>
            <person name="Zhong Y."/>
            <person name="Liu S."/>
            <person name="Liu Y."/>
        </authorList>
    </citation>
    <scope>NUCLEOTIDE SEQUENCE</scope>
    <source>
        <strain evidence="1">ZJU_SS_LIU_2023</strain>
    </source>
</reference>
<name>A0ACC2NSR2_9HYME</name>
<evidence type="ECO:0000313" key="2">
    <source>
        <dbReference type="Proteomes" id="UP001239111"/>
    </source>
</evidence>
<proteinExistence type="predicted"/>
<keyword evidence="2" id="KW-1185">Reference proteome</keyword>
<gene>
    <name evidence="1" type="ORF">QAD02_005520</name>
</gene>
<evidence type="ECO:0000313" key="1">
    <source>
        <dbReference type="EMBL" id="KAJ8674258.1"/>
    </source>
</evidence>
<accession>A0ACC2NSR2</accession>
<sequence length="557" mass="62424">MDPKIKLSEEPSWKKLNEYYNANGSKININKLFQEDANRFEKLSLKLDTPQDGPILLDYSKNRITDEALSLLFQLARDRKIEQARDAMFTGQKINFTEGRAVLHTALRNRANTPILVDGKDVMPDVNAVLAHMKEFTNQVLSKEWKGFTGKPIEDVINIGIGGSDLGPLMVTEALKPYHVGPRVHFVSNIDGTHIAETLKKLNPETALFIIASKTFTTQETITNATSAKKWLLEKLKDDAAVARHFVALSTNNQKVKEFGIDEKNMFGFWDWVGGRYSLWSAIGLSISLAIGFDNFEKLLEGAFYTDQHFRSAPLEKNAPVILALLGVWYHNFYNAETHALLPYDQYLHRFAAYFQQGDMESNGKYVTRSGATVDYSTGPIVWGEPGTNGQHAFYQLIHQGTRLIPADFIAPAQSHNQVQGDLHHKILLSNFLAQTEALMKGKSPDQARDELQKSGLSPDQVNSLLPHKVFEGNRPTNSILVKRVSPFTLGALIAIYEHKIFVQGIIWDINSFDQWGVELGKQLAKAIEPELNNTEKITSHDSSTNGLIAFIKANSN</sequence>
<organism evidence="1 2">
    <name type="scientific">Eretmocerus hayati</name>
    <dbReference type="NCBI Taxonomy" id="131215"/>
    <lineage>
        <taxon>Eukaryota</taxon>
        <taxon>Metazoa</taxon>
        <taxon>Ecdysozoa</taxon>
        <taxon>Arthropoda</taxon>
        <taxon>Hexapoda</taxon>
        <taxon>Insecta</taxon>
        <taxon>Pterygota</taxon>
        <taxon>Neoptera</taxon>
        <taxon>Endopterygota</taxon>
        <taxon>Hymenoptera</taxon>
        <taxon>Apocrita</taxon>
        <taxon>Proctotrupomorpha</taxon>
        <taxon>Chalcidoidea</taxon>
        <taxon>Aphelinidae</taxon>
        <taxon>Aphelininae</taxon>
        <taxon>Eretmocerus</taxon>
    </lineage>
</organism>
<protein>
    <submittedName>
        <fullName evidence="1">Uncharacterized protein</fullName>
    </submittedName>
</protein>